<evidence type="ECO:0000313" key="4">
    <source>
        <dbReference type="Proteomes" id="UP001216907"/>
    </source>
</evidence>
<comment type="caution">
    <text evidence="3">The sequence shown here is derived from an EMBL/GenBank/DDBJ whole genome shotgun (WGS) entry which is preliminary data.</text>
</comment>
<feature type="compositionally biased region" description="Pro residues" evidence="1">
    <location>
        <begin position="84"/>
        <end position="102"/>
    </location>
</feature>
<feature type="region of interest" description="Disordered" evidence="1">
    <location>
        <begin position="15"/>
        <end position="178"/>
    </location>
</feature>
<feature type="compositionally biased region" description="Pro residues" evidence="1">
    <location>
        <begin position="39"/>
        <end position="56"/>
    </location>
</feature>
<proteinExistence type="predicted"/>
<organism evidence="3 4">
    <name type="scientific">Paludisphaera mucosa</name>
    <dbReference type="NCBI Taxonomy" id="3030827"/>
    <lineage>
        <taxon>Bacteria</taxon>
        <taxon>Pseudomonadati</taxon>
        <taxon>Planctomycetota</taxon>
        <taxon>Planctomycetia</taxon>
        <taxon>Isosphaerales</taxon>
        <taxon>Isosphaeraceae</taxon>
        <taxon>Paludisphaera</taxon>
    </lineage>
</organism>
<protein>
    <submittedName>
        <fullName evidence="3">Uncharacterized protein</fullName>
    </submittedName>
</protein>
<dbReference type="RefSeq" id="WP_277861158.1">
    <property type="nucleotide sequence ID" value="NZ_JARRAG010000002.1"/>
</dbReference>
<dbReference type="Proteomes" id="UP001216907">
    <property type="component" value="Unassembled WGS sequence"/>
</dbReference>
<keyword evidence="4" id="KW-1185">Reference proteome</keyword>
<evidence type="ECO:0000256" key="1">
    <source>
        <dbReference type="SAM" id="MobiDB-lite"/>
    </source>
</evidence>
<feature type="compositionally biased region" description="Low complexity" evidence="1">
    <location>
        <begin position="145"/>
        <end position="165"/>
    </location>
</feature>
<dbReference type="EMBL" id="JARRAG010000002">
    <property type="protein sequence ID" value="MDG3004806.1"/>
    <property type="molecule type" value="Genomic_DNA"/>
</dbReference>
<feature type="chain" id="PRO_5046076250" evidence="2">
    <location>
        <begin position="23"/>
        <end position="254"/>
    </location>
</feature>
<accession>A0ABT6FB84</accession>
<evidence type="ECO:0000256" key="2">
    <source>
        <dbReference type="SAM" id="SignalP"/>
    </source>
</evidence>
<name>A0ABT6FB84_9BACT</name>
<evidence type="ECO:0000313" key="3">
    <source>
        <dbReference type="EMBL" id="MDG3004806.1"/>
    </source>
</evidence>
<gene>
    <name evidence="3" type="ORF">PZE19_13540</name>
</gene>
<reference evidence="3 4" key="1">
    <citation type="submission" date="2023-03" db="EMBL/GenBank/DDBJ databases">
        <title>Paludisphaera mucosa sp. nov. a novel planctomycete from northern fen.</title>
        <authorList>
            <person name="Ivanova A."/>
        </authorList>
    </citation>
    <scope>NUCLEOTIDE SEQUENCE [LARGE SCALE GENOMIC DNA]</scope>
    <source>
        <strain evidence="3 4">Pla2</strain>
    </source>
</reference>
<sequence length="254" mass="26350">MARRIVVAALSVLALGAGRADAQEPPALEPPIEATADAPPTPPPAEPVKTPEPAPSRPLLVIPGVTAPLATRAARKPTADVAAPPAPPALDGPSTDPEPAPNIPLRLEPIAPGASDERQAAPSGPRATGPGREASSRPMPEGREPAATAPPAARRPAGLGRLLGANGSGPAARDGLTIESHGDPAVEAAVKRRIEKQIQETLGERVKDVDVRVSGRSVLVRARASRFWYRWSARRALDALPMPSGYRGRAEMLD</sequence>
<keyword evidence="2" id="KW-0732">Signal</keyword>
<feature type="signal peptide" evidence="2">
    <location>
        <begin position="1"/>
        <end position="22"/>
    </location>
</feature>